<evidence type="ECO:0008006" key="3">
    <source>
        <dbReference type="Google" id="ProtNLM"/>
    </source>
</evidence>
<organism evidence="1 2">
    <name type="scientific">Prunus dulcis</name>
    <name type="common">Almond</name>
    <name type="synonym">Amygdalus dulcis</name>
    <dbReference type="NCBI Taxonomy" id="3755"/>
    <lineage>
        <taxon>Eukaryota</taxon>
        <taxon>Viridiplantae</taxon>
        <taxon>Streptophyta</taxon>
        <taxon>Embryophyta</taxon>
        <taxon>Tracheophyta</taxon>
        <taxon>Spermatophyta</taxon>
        <taxon>Magnoliopsida</taxon>
        <taxon>eudicotyledons</taxon>
        <taxon>Gunneridae</taxon>
        <taxon>Pentapetalae</taxon>
        <taxon>rosids</taxon>
        <taxon>fabids</taxon>
        <taxon>Rosales</taxon>
        <taxon>Rosaceae</taxon>
        <taxon>Amygdaloideae</taxon>
        <taxon>Amygdaleae</taxon>
        <taxon>Prunus</taxon>
    </lineage>
</organism>
<evidence type="ECO:0000313" key="2">
    <source>
        <dbReference type="Proteomes" id="UP001054821"/>
    </source>
</evidence>
<proteinExistence type="predicted"/>
<keyword evidence="2" id="KW-1185">Reference proteome</keyword>
<evidence type="ECO:0000313" key="1">
    <source>
        <dbReference type="EMBL" id="KAI5311223.1"/>
    </source>
</evidence>
<dbReference type="AlphaFoldDB" id="A0AAD4UQI7"/>
<protein>
    <recommendedName>
        <fullName evidence="3">RNase H type-1 domain-containing protein</fullName>
    </recommendedName>
</protein>
<dbReference type="EMBL" id="JAJFAZ020000066">
    <property type="protein sequence ID" value="KAI5311223.1"/>
    <property type="molecule type" value="Genomic_DNA"/>
</dbReference>
<sequence>MKPKINGPAKIQSDLFPCTSTRVCWKSSWDCSIFHVFREVNFAADSLAKMGHEMEMGIHCFVLPPGGITGVLQEDRDGLLRSRLIYV</sequence>
<reference evidence="1 2" key="1">
    <citation type="journal article" date="2022" name="G3 (Bethesda)">
        <title>Whole-genome sequence and methylome profiling of the almond [Prunus dulcis (Mill.) D.A. Webb] cultivar 'Nonpareil'.</title>
        <authorList>
            <person name="D'Amico-Willman K.M."/>
            <person name="Ouma W.Z."/>
            <person name="Meulia T."/>
            <person name="Sideli G.M."/>
            <person name="Gradziel T.M."/>
            <person name="Fresnedo-Ramirez J."/>
        </authorList>
    </citation>
    <scope>NUCLEOTIDE SEQUENCE [LARGE SCALE GENOMIC DNA]</scope>
    <source>
        <strain evidence="1">Clone GOH B32 T37-40</strain>
    </source>
</reference>
<accession>A0AAD4UQI7</accession>
<comment type="caution">
    <text evidence="1">The sequence shown here is derived from an EMBL/GenBank/DDBJ whole genome shotgun (WGS) entry which is preliminary data.</text>
</comment>
<gene>
    <name evidence="1" type="ORF">L3X38_000006</name>
</gene>
<name>A0AAD4UQI7_PRUDU</name>
<dbReference type="Proteomes" id="UP001054821">
    <property type="component" value="Unassembled WGS sequence"/>
</dbReference>